<proteinExistence type="inferred from homology"/>
<comment type="similarity">
    <text evidence="1 8">Belongs to the SOS response-associated peptidase family.</text>
</comment>
<keyword evidence="3" id="KW-0227">DNA damage</keyword>
<accession>A0ABY9TNR4</accession>
<dbReference type="RefSeq" id="WP_348388522.1">
    <property type="nucleotide sequence ID" value="NZ_CP134146.1"/>
</dbReference>
<keyword evidence="4 8" id="KW-0378">Hydrolase</keyword>
<keyword evidence="10" id="KW-1185">Reference proteome</keyword>
<evidence type="ECO:0000256" key="4">
    <source>
        <dbReference type="ARBA" id="ARBA00022801"/>
    </source>
</evidence>
<keyword evidence="7" id="KW-0456">Lyase</keyword>
<evidence type="ECO:0000256" key="8">
    <source>
        <dbReference type="RuleBase" id="RU364100"/>
    </source>
</evidence>
<dbReference type="EMBL" id="CP134146">
    <property type="protein sequence ID" value="WNC69379.1"/>
    <property type="molecule type" value="Genomic_DNA"/>
</dbReference>
<evidence type="ECO:0000256" key="2">
    <source>
        <dbReference type="ARBA" id="ARBA00022670"/>
    </source>
</evidence>
<evidence type="ECO:0000256" key="1">
    <source>
        <dbReference type="ARBA" id="ARBA00008136"/>
    </source>
</evidence>
<keyword evidence="5" id="KW-0190">Covalent protein-DNA linkage</keyword>
<evidence type="ECO:0000313" key="10">
    <source>
        <dbReference type="Proteomes" id="UP001248581"/>
    </source>
</evidence>
<dbReference type="PANTHER" id="PTHR13604:SF0">
    <property type="entry name" value="ABASIC SITE PROCESSING PROTEIN HMCES"/>
    <property type="match status" value="1"/>
</dbReference>
<keyword evidence="6" id="KW-0238">DNA-binding</keyword>
<evidence type="ECO:0000256" key="6">
    <source>
        <dbReference type="ARBA" id="ARBA00023125"/>
    </source>
</evidence>
<organism evidence="9 10">
    <name type="scientific">Thalassotalea nanhaiensis</name>
    <dbReference type="NCBI Taxonomy" id="3065648"/>
    <lineage>
        <taxon>Bacteria</taxon>
        <taxon>Pseudomonadati</taxon>
        <taxon>Pseudomonadota</taxon>
        <taxon>Gammaproteobacteria</taxon>
        <taxon>Alteromonadales</taxon>
        <taxon>Colwelliaceae</taxon>
        <taxon>Thalassotalea</taxon>
    </lineage>
</organism>
<evidence type="ECO:0000256" key="7">
    <source>
        <dbReference type="ARBA" id="ARBA00023239"/>
    </source>
</evidence>
<protein>
    <recommendedName>
        <fullName evidence="8">Abasic site processing protein</fullName>
        <ecNumber evidence="8">3.4.-.-</ecNumber>
    </recommendedName>
</protein>
<dbReference type="Gene3D" id="3.90.1680.10">
    <property type="entry name" value="SOS response associated peptidase-like"/>
    <property type="match status" value="1"/>
</dbReference>
<evidence type="ECO:0000313" key="9">
    <source>
        <dbReference type="EMBL" id="WNC69379.1"/>
    </source>
</evidence>
<reference evidence="10" key="1">
    <citation type="submission" date="2023-09" db="EMBL/GenBank/DDBJ databases">
        <authorList>
            <person name="Li S."/>
            <person name="Li X."/>
            <person name="Zhang C."/>
            <person name="Zhao Z."/>
        </authorList>
    </citation>
    <scope>NUCLEOTIDE SEQUENCE [LARGE SCALE GENOMIC DNA]</scope>
    <source>
        <strain evidence="10">SQ345</strain>
    </source>
</reference>
<dbReference type="Proteomes" id="UP001248581">
    <property type="component" value="Chromosome"/>
</dbReference>
<evidence type="ECO:0000256" key="3">
    <source>
        <dbReference type="ARBA" id="ARBA00022763"/>
    </source>
</evidence>
<dbReference type="EC" id="3.4.-.-" evidence="8"/>
<gene>
    <name evidence="9" type="ORF">RI845_04325</name>
</gene>
<dbReference type="PANTHER" id="PTHR13604">
    <property type="entry name" value="DC12-RELATED"/>
    <property type="match status" value="1"/>
</dbReference>
<name>A0ABY9TNR4_9GAMM</name>
<evidence type="ECO:0000256" key="5">
    <source>
        <dbReference type="ARBA" id="ARBA00023124"/>
    </source>
</evidence>
<sequence>MCGRFSVNKQQVETWVTSNLLSPFTCVENNDLCPSQTVSTIIQTEDNLCQQDALWGIKPAWANKLLINGQAESITEKPTFKQAFKHRRCVIPFSSWFEWKTDEQGKKQKYQFVDDQQTPLLMAGIYYQAKDSDTPLLVTLTTKPTEQCGQYHSRMPLLVPKNSINEWFSKDIDLVTPLLTTIEQPFQITAADNN</sequence>
<dbReference type="SUPFAM" id="SSF143081">
    <property type="entry name" value="BB1717-like"/>
    <property type="match status" value="1"/>
</dbReference>
<dbReference type="InterPro" id="IPR036590">
    <property type="entry name" value="SRAP-like"/>
</dbReference>
<dbReference type="Pfam" id="PF02586">
    <property type="entry name" value="SRAP"/>
    <property type="match status" value="1"/>
</dbReference>
<dbReference type="InterPro" id="IPR003738">
    <property type="entry name" value="SRAP"/>
</dbReference>
<keyword evidence="2 8" id="KW-0645">Protease</keyword>